<accession>A0A8T1I401</accession>
<dbReference type="Proteomes" id="UP000760860">
    <property type="component" value="Unassembled WGS sequence"/>
</dbReference>
<organism evidence="2 3">
    <name type="scientific">Phytophthora cactorum</name>
    <dbReference type="NCBI Taxonomy" id="29920"/>
    <lineage>
        <taxon>Eukaryota</taxon>
        <taxon>Sar</taxon>
        <taxon>Stramenopiles</taxon>
        <taxon>Oomycota</taxon>
        <taxon>Peronosporomycetes</taxon>
        <taxon>Peronosporales</taxon>
        <taxon>Peronosporaceae</taxon>
        <taxon>Phytophthora</taxon>
    </lineage>
</organism>
<dbReference type="AlphaFoldDB" id="A0A8T1I401"/>
<name>A0A8T1I401_9STRA</name>
<dbReference type="VEuPathDB" id="FungiDB:PC110_g12117"/>
<evidence type="ECO:0000256" key="1">
    <source>
        <dbReference type="SAM" id="MobiDB-lite"/>
    </source>
</evidence>
<gene>
    <name evidence="2" type="ORF">PC129_g9399</name>
</gene>
<dbReference type="EMBL" id="RCMV01000293">
    <property type="protein sequence ID" value="KAG3219834.1"/>
    <property type="molecule type" value="Genomic_DNA"/>
</dbReference>
<evidence type="ECO:0000313" key="3">
    <source>
        <dbReference type="Proteomes" id="UP000760860"/>
    </source>
</evidence>
<sequence>MRIPLAALQETLIKPQRKYTRTETTGTDDGVYSTERTEAQATKGTTTEPTTEKAIVSDGDDSASRRTIIHKTQRNFMRISALPTPDDPHPQVGNGYSCGRDVAKARESHCHRNKAAILILAFLSNVQWQWGKRKRRNELDDYDNEAKDGQDSENEGLNNSDAEGDVGQQPCSAQSTSRIGNTSKRADVARRIKRDKFVSTSTVKVSLGAFLTDEGNFLLKFETILEDMNRGVSECYDLLNYHVLRLCAEGRVVPPFERNFICRFFYAVTVGRRGLPRDPDIMESLERYTTCPGPERNSRMP</sequence>
<protein>
    <submittedName>
        <fullName evidence="2">Uncharacterized protein</fullName>
    </submittedName>
</protein>
<evidence type="ECO:0000313" key="2">
    <source>
        <dbReference type="EMBL" id="KAG3219834.1"/>
    </source>
</evidence>
<proteinExistence type="predicted"/>
<feature type="region of interest" description="Disordered" evidence="1">
    <location>
        <begin position="141"/>
        <end position="187"/>
    </location>
</feature>
<feature type="compositionally biased region" description="Low complexity" evidence="1">
    <location>
        <begin position="42"/>
        <end position="53"/>
    </location>
</feature>
<feature type="region of interest" description="Disordered" evidence="1">
    <location>
        <begin position="17"/>
        <end position="62"/>
    </location>
</feature>
<feature type="compositionally biased region" description="Polar residues" evidence="1">
    <location>
        <begin position="169"/>
        <end position="183"/>
    </location>
</feature>
<reference evidence="2" key="1">
    <citation type="submission" date="2018-05" db="EMBL/GenBank/DDBJ databases">
        <title>Effector identification in a new, highly contiguous assembly of the strawberry crown rot pathogen Phytophthora cactorum.</title>
        <authorList>
            <person name="Armitage A.D."/>
            <person name="Nellist C.F."/>
            <person name="Bates H."/>
            <person name="Vickerstaff R.J."/>
            <person name="Harrison R.J."/>
        </authorList>
    </citation>
    <scope>NUCLEOTIDE SEQUENCE</scope>
    <source>
        <strain evidence="2">P421</strain>
    </source>
</reference>
<comment type="caution">
    <text evidence="2">The sequence shown here is derived from an EMBL/GenBank/DDBJ whole genome shotgun (WGS) entry which is preliminary data.</text>
</comment>